<dbReference type="EMBL" id="CP018153">
    <property type="protein sequence ID" value="APG60015.1"/>
    <property type="molecule type" value="Genomic_DNA"/>
</dbReference>
<dbReference type="OrthoDB" id="9771846at2"/>
<dbReference type="AlphaFoldDB" id="A0A1L3J4F7"/>
<dbReference type="Gene3D" id="3.90.550.10">
    <property type="entry name" value="Spore Coat Polysaccharide Biosynthesis Protein SpsA, Chain A"/>
    <property type="match status" value="1"/>
</dbReference>
<evidence type="ECO:0000256" key="3">
    <source>
        <dbReference type="ARBA" id="ARBA00022679"/>
    </source>
</evidence>
<dbReference type="InterPro" id="IPR001173">
    <property type="entry name" value="Glyco_trans_2-like"/>
</dbReference>
<dbReference type="SUPFAM" id="SSF53448">
    <property type="entry name" value="Nucleotide-diphospho-sugar transferases"/>
    <property type="match status" value="1"/>
</dbReference>
<dbReference type="PANTHER" id="PTHR43179:SF12">
    <property type="entry name" value="GALACTOFURANOSYLTRANSFERASE GLFT2"/>
    <property type="match status" value="1"/>
</dbReference>
<dbReference type="KEGG" id="grl:LPB144_06110"/>
<evidence type="ECO:0000313" key="6">
    <source>
        <dbReference type="Proteomes" id="UP000182510"/>
    </source>
</evidence>
<dbReference type="STRING" id="1913577.LPB144_06110"/>
<sequence length="331" mass="38507">MKVAVVILNWNGRDLLAQFLPSVIQHSADANIYIADNASTDDSVDFVKNEFPSVQIIRNDSNAGYAGGYNLALKELEEDIFVLLNSDVEVTENWLVPIKDIFRHEPGVAAVQPKILDFKRKEYFEYAGAAGGFIDRFGYPFCRGRIFQHLEKDNNQFNDDYIFWASGACLAVRKDAFNEVGKLDEDFFAHQEEIDLCWRLQNAGYRVKYTGKSTVYHVGGATLKELNPRKTFLNFRNSLFMLLKNIDSPKVYLILLFRMVLDGFAALKFLIEGNPLHFAAIFKAHLSFYKHFFRIYKKRKKPYKIRQYYKIDSVVYAHFIQRKNEYHELKK</sequence>
<comment type="similarity">
    <text evidence="1">Belongs to the glycosyltransferase 2 family.</text>
</comment>
<proteinExistence type="inferred from homology"/>
<dbReference type="CDD" id="cd04186">
    <property type="entry name" value="GT_2_like_c"/>
    <property type="match status" value="1"/>
</dbReference>
<evidence type="ECO:0000256" key="2">
    <source>
        <dbReference type="ARBA" id="ARBA00022676"/>
    </source>
</evidence>
<evidence type="ECO:0000256" key="1">
    <source>
        <dbReference type="ARBA" id="ARBA00006739"/>
    </source>
</evidence>
<protein>
    <submittedName>
        <fullName evidence="5">dTDP-Rha--alpha-D-GlcNAc-pyrophosphate polyprenol alpha-3-L-rhamnosyltransferase</fullName>
    </submittedName>
</protein>
<evidence type="ECO:0000313" key="5">
    <source>
        <dbReference type="EMBL" id="APG60015.1"/>
    </source>
</evidence>
<organism evidence="5 6">
    <name type="scientific">Christiangramia salexigens</name>
    <dbReference type="NCBI Taxonomy" id="1913577"/>
    <lineage>
        <taxon>Bacteria</taxon>
        <taxon>Pseudomonadati</taxon>
        <taxon>Bacteroidota</taxon>
        <taxon>Flavobacteriia</taxon>
        <taxon>Flavobacteriales</taxon>
        <taxon>Flavobacteriaceae</taxon>
        <taxon>Christiangramia</taxon>
    </lineage>
</organism>
<evidence type="ECO:0000259" key="4">
    <source>
        <dbReference type="Pfam" id="PF00535"/>
    </source>
</evidence>
<keyword evidence="2" id="KW-0328">Glycosyltransferase</keyword>
<dbReference type="PANTHER" id="PTHR43179">
    <property type="entry name" value="RHAMNOSYLTRANSFERASE WBBL"/>
    <property type="match status" value="1"/>
</dbReference>
<dbReference type="RefSeq" id="WP_072552663.1">
    <property type="nucleotide sequence ID" value="NZ_CP018153.1"/>
</dbReference>
<dbReference type="InterPro" id="IPR029044">
    <property type="entry name" value="Nucleotide-diphossugar_trans"/>
</dbReference>
<name>A0A1L3J4F7_9FLAO</name>
<gene>
    <name evidence="5" type="ORF">LPB144_06110</name>
</gene>
<keyword evidence="6" id="KW-1185">Reference proteome</keyword>
<keyword evidence="3 5" id="KW-0808">Transferase</keyword>
<reference evidence="5 6" key="1">
    <citation type="submission" date="2016-11" db="EMBL/GenBank/DDBJ databases">
        <title>Gramella sp. LPB0144 isolated from marine environment.</title>
        <authorList>
            <person name="Kim E."/>
            <person name="Yi H."/>
        </authorList>
    </citation>
    <scope>NUCLEOTIDE SEQUENCE [LARGE SCALE GENOMIC DNA]</scope>
    <source>
        <strain evidence="5 6">LPB0144</strain>
    </source>
</reference>
<dbReference type="GO" id="GO:0016757">
    <property type="term" value="F:glycosyltransferase activity"/>
    <property type="evidence" value="ECO:0007669"/>
    <property type="project" value="UniProtKB-KW"/>
</dbReference>
<accession>A0A1L3J4F7</accession>
<dbReference type="Pfam" id="PF00535">
    <property type="entry name" value="Glycos_transf_2"/>
    <property type="match status" value="1"/>
</dbReference>
<dbReference type="Proteomes" id="UP000182510">
    <property type="component" value="Chromosome"/>
</dbReference>
<feature type="domain" description="Glycosyltransferase 2-like" evidence="4">
    <location>
        <begin position="5"/>
        <end position="180"/>
    </location>
</feature>